<evidence type="ECO:0000256" key="6">
    <source>
        <dbReference type="ARBA" id="ARBA00022989"/>
    </source>
</evidence>
<keyword evidence="7" id="KW-0472">Membrane</keyword>
<evidence type="ECO:0000256" key="8">
    <source>
        <dbReference type="RuleBase" id="RU366017"/>
    </source>
</evidence>
<keyword evidence="10" id="KW-1185">Reference proteome</keyword>
<dbReference type="EC" id="2.4.1.-" evidence="8"/>
<dbReference type="GO" id="GO:0016020">
    <property type="term" value="C:membrane"/>
    <property type="evidence" value="ECO:0007669"/>
    <property type="project" value="UniProtKB-SubCell"/>
</dbReference>
<dbReference type="GO" id="GO:0005737">
    <property type="term" value="C:cytoplasm"/>
    <property type="evidence" value="ECO:0007669"/>
    <property type="project" value="TreeGrafter"/>
</dbReference>
<dbReference type="Proteomes" id="UP001209878">
    <property type="component" value="Unassembled WGS sequence"/>
</dbReference>
<comment type="similarity">
    <text evidence="2 8">Belongs to the glycosyltransferase 92 family.</text>
</comment>
<evidence type="ECO:0000256" key="3">
    <source>
        <dbReference type="ARBA" id="ARBA00022676"/>
    </source>
</evidence>
<evidence type="ECO:0000313" key="10">
    <source>
        <dbReference type="Proteomes" id="UP001209878"/>
    </source>
</evidence>
<protein>
    <recommendedName>
        <fullName evidence="8">Glycosyltransferase family 92 protein</fullName>
        <ecNumber evidence="8">2.4.1.-</ecNumber>
    </recommendedName>
</protein>
<comment type="subcellular location">
    <subcellularLocation>
        <location evidence="1">Membrane</location>
        <topology evidence="1">Single-pass membrane protein</topology>
    </subcellularLocation>
</comment>
<evidence type="ECO:0000256" key="1">
    <source>
        <dbReference type="ARBA" id="ARBA00004167"/>
    </source>
</evidence>
<keyword evidence="6" id="KW-1133">Transmembrane helix</keyword>
<dbReference type="AlphaFoldDB" id="A0AAD9PBH9"/>
<dbReference type="EMBL" id="JAODUO010000047">
    <property type="protein sequence ID" value="KAK2191735.1"/>
    <property type="molecule type" value="Genomic_DNA"/>
</dbReference>
<evidence type="ECO:0000256" key="4">
    <source>
        <dbReference type="ARBA" id="ARBA00022679"/>
    </source>
</evidence>
<evidence type="ECO:0000256" key="7">
    <source>
        <dbReference type="ARBA" id="ARBA00023136"/>
    </source>
</evidence>
<evidence type="ECO:0000256" key="5">
    <source>
        <dbReference type="ARBA" id="ARBA00022692"/>
    </source>
</evidence>
<gene>
    <name evidence="9" type="ORF">NP493_47g06019</name>
</gene>
<evidence type="ECO:0000256" key="2">
    <source>
        <dbReference type="ARBA" id="ARBA00007647"/>
    </source>
</evidence>
<dbReference type="PANTHER" id="PTHR21461:SF69">
    <property type="entry name" value="GLYCOSYLTRANSFERASE FAMILY 92 PROTEIN"/>
    <property type="match status" value="1"/>
</dbReference>
<organism evidence="9 10">
    <name type="scientific">Ridgeia piscesae</name>
    <name type="common">Tubeworm</name>
    <dbReference type="NCBI Taxonomy" id="27915"/>
    <lineage>
        <taxon>Eukaryota</taxon>
        <taxon>Metazoa</taxon>
        <taxon>Spiralia</taxon>
        <taxon>Lophotrochozoa</taxon>
        <taxon>Annelida</taxon>
        <taxon>Polychaeta</taxon>
        <taxon>Sedentaria</taxon>
        <taxon>Canalipalpata</taxon>
        <taxon>Sabellida</taxon>
        <taxon>Siboglinidae</taxon>
        <taxon>Ridgeia</taxon>
    </lineage>
</organism>
<evidence type="ECO:0000313" key="9">
    <source>
        <dbReference type="EMBL" id="KAK2191735.1"/>
    </source>
</evidence>
<sequence length="544" mass="61874">MKCTRRLVLVRLVAVASVTCLAKFVYDMHVTNVSTRKIRQQATFTIVKSRIVQSNSLSRTQPTTTSLTQPSAISRTQLSAISRTQPSATWRSPTKLLVTATTTGPPHVTRYSKPQHVKTYNGVWQEVNDRVGVYLFSAFYDNRPGIEWPVIRTIAVSRNSDTGRLLCLLWFPKMTRPVVAEANTAAVGAGFVVVDHGVYHAVILSCAVHTDAGRPPPIPEHVSIVKVSQAAVTTLLRVQVPERPERPIAFGHCMSVAYWNQDPYRIVEWMELHRMWGVAEVTIYNSSLHADAARVYQHYASKGFVDFRQAPNAFNTPPDNEDVILLNMSPVLNDCMYRNMYRYRRLVVTDIDEMIVPRMHDNYTAMLDAIETAYEAAYVKPKTPIGKTTRPTVHGQRSALTEPLNVAWPASYMFNNVYFFKDFNVTGQAPGFLTTQQYLRHIPPSELGYSVKQIYNPRACVGIQNHYCWVLFDKNTPLYLDVPQNVGMNQHYKKCHFDAYLNKPGTCKTLMKNSGVDLTMTRFRRELESRVRVVLKELDLNKFM</sequence>
<keyword evidence="5" id="KW-0812">Transmembrane</keyword>
<name>A0AAD9PBH9_RIDPI</name>
<dbReference type="Pfam" id="PF01697">
    <property type="entry name" value="Glyco_transf_92"/>
    <property type="match status" value="1"/>
</dbReference>
<keyword evidence="4 8" id="KW-0808">Transferase</keyword>
<dbReference type="InterPro" id="IPR008166">
    <property type="entry name" value="Glyco_transf_92"/>
</dbReference>
<accession>A0AAD9PBH9</accession>
<keyword evidence="3 8" id="KW-0328">Glycosyltransferase</keyword>
<comment type="caution">
    <text evidence="9">The sequence shown here is derived from an EMBL/GenBank/DDBJ whole genome shotgun (WGS) entry which is preliminary data.</text>
</comment>
<reference evidence="9" key="1">
    <citation type="journal article" date="2023" name="Mol. Biol. Evol.">
        <title>Third-Generation Sequencing Reveals the Adaptive Role of the Epigenome in Three Deep-Sea Polychaetes.</title>
        <authorList>
            <person name="Perez M."/>
            <person name="Aroh O."/>
            <person name="Sun Y."/>
            <person name="Lan Y."/>
            <person name="Juniper S.K."/>
            <person name="Young C.R."/>
            <person name="Angers B."/>
            <person name="Qian P.Y."/>
        </authorList>
    </citation>
    <scope>NUCLEOTIDE SEQUENCE</scope>
    <source>
        <strain evidence="9">R07B-5</strain>
    </source>
</reference>
<dbReference type="PANTHER" id="PTHR21461">
    <property type="entry name" value="GLYCOSYLTRANSFERASE FAMILY 92 PROTEIN"/>
    <property type="match status" value="1"/>
</dbReference>
<proteinExistence type="inferred from homology"/>
<dbReference type="GO" id="GO:0016757">
    <property type="term" value="F:glycosyltransferase activity"/>
    <property type="evidence" value="ECO:0007669"/>
    <property type="project" value="UniProtKB-UniRule"/>
</dbReference>